<dbReference type="PANTHER" id="PTHR11562">
    <property type="entry name" value="CATION EFFLUX PROTEIN/ ZINC TRANSPORTER"/>
    <property type="match status" value="1"/>
</dbReference>
<feature type="transmembrane region" description="Helical" evidence="8">
    <location>
        <begin position="12"/>
        <end position="35"/>
    </location>
</feature>
<dbReference type="InterPro" id="IPR027469">
    <property type="entry name" value="Cation_efflux_TMD_sf"/>
</dbReference>
<organism evidence="11 12">
    <name type="scientific">Planococcus citreus</name>
    <dbReference type="NCBI Taxonomy" id="1373"/>
    <lineage>
        <taxon>Bacteria</taxon>
        <taxon>Bacillati</taxon>
        <taxon>Bacillota</taxon>
        <taxon>Bacilli</taxon>
        <taxon>Bacillales</taxon>
        <taxon>Caryophanaceae</taxon>
        <taxon>Planococcus</taxon>
    </lineage>
</organism>
<keyword evidence="5 8" id="KW-1133">Transmembrane helix</keyword>
<name>A0A497YCP7_9BACL</name>
<dbReference type="SUPFAM" id="SSF160240">
    <property type="entry name" value="Cation efflux protein cytoplasmic domain-like"/>
    <property type="match status" value="1"/>
</dbReference>
<feature type="domain" description="Cation efflux protein transmembrane" evidence="9">
    <location>
        <begin position="12"/>
        <end position="200"/>
    </location>
</feature>
<dbReference type="InterPro" id="IPR050681">
    <property type="entry name" value="CDF/SLC30A"/>
</dbReference>
<evidence type="ECO:0000259" key="9">
    <source>
        <dbReference type="Pfam" id="PF01545"/>
    </source>
</evidence>
<evidence type="ECO:0000256" key="8">
    <source>
        <dbReference type="SAM" id="Phobius"/>
    </source>
</evidence>
<feature type="domain" description="Cation efflux protein cytoplasmic" evidence="10">
    <location>
        <begin position="204"/>
        <end position="277"/>
    </location>
</feature>
<dbReference type="Gene3D" id="1.20.1510.10">
    <property type="entry name" value="Cation efflux protein transmembrane domain"/>
    <property type="match status" value="1"/>
</dbReference>
<evidence type="ECO:0000256" key="5">
    <source>
        <dbReference type="ARBA" id="ARBA00022989"/>
    </source>
</evidence>
<dbReference type="EMBL" id="RCCP01000009">
    <property type="protein sequence ID" value="RLJ81327.1"/>
    <property type="molecule type" value="Genomic_DNA"/>
</dbReference>
<evidence type="ECO:0000256" key="4">
    <source>
        <dbReference type="ARBA" id="ARBA00022692"/>
    </source>
</evidence>
<keyword evidence="4 8" id="KW-0812">Transmembrane</keyword>
<dbReference type="Proteomes" id="UP000280791">
    <property type="component" value="Unassembled WGS sequence"/>
</dbReference>
<evidence type="ECO:0000256" key="3">
    <source>
        <dbReference type="ARBA" id="ARBA00022448"/>
    </source>
</evidence>
<dbReference type="Pfam" id="PF16916">
    <property type="entry name" value="ZT_dimer"/>
    <property type="match status" value="1"/>
</dbReference>
<sequence>MATAHKDEKNIKLAFFINLLFSIGEFIGGFLINSVAIMSDAVHDLGDATALGLSWFLQKFSKKEGDQKFSFGYKRFSLLGALINALILIAGSVYIFFQAIPLLFNPEHSNAQGMVWFAVAGVLLNGFAAYRLHKGKSVNEGVLTWHLLEDVLGWVAVLIVGIVLLFKDIHILDPILSIAIALFILFNVFRNLSKTMKILLEGVPQDINLDEVHSRIEKIPGVLSVKDLHIWSIDGEEHAMNVCLSVTGENLAESTATKEKVRSTISDLHIIHSTIEMDWKTQ</sequence>
<comment type="subcellular location">
    <subcellularLocation>
        <location evidence="1">Membrane</location>
        <topology evidence="1">Multi-pass membrane protein</topology>
    </subcellularLocation>
</comment>
<feature type="transmembrane region" description="Helical" evidence="8">
    <location>
        <begin position="142"/>
        <end position="165"/>
    </location>
</feature>
<dbReference type="InterPro" id="IPR027470">
    <property type="entry name" value="Cation_efflux_CTD"/>
</dbReference>
<proteinExistence type="inferred from homology"/>
<evidence type="ECO:0000256" key="1">
    <source>
        <dbReference type="ARBA" id="ARBA00004141"/>
    </source>
</evidence>
<protein>
    <submittedName>
        <fullName evidence="11">Cobalt-zinc-cadmium efflux system protein</fullName>
    </submittedName>
</protein>
<dbReference type="AlphaFoldDB" id="A0A497YCP7"/>
<comment type="caution">
    <text evidence="11">The sequence shown here is derived from an EMBL/GenBank/DDBJ whole genome shotgun (WGS) entry which is preliminary data.</text>
</comment>
<dbReference type="PANTHER" id="PTHR11562:SF17">
    <property type="entry name" value="RE54080P-RELATED"/>
    <property type="match status" value="1"/>
</dbReference>
<evidence type="ECO:0000256" key="6">
    <source>
        <dbReference type="ARBA" id="ARBA00023065"/>
    </source>
</evidence>
<gene>
    <name evidence="11" type="ORF">DFR62_3371</name>
</gene>
<accession>A0A497YCP7</accession>
<comment type="similarity">
    <text evidence="2">Belongs to the cation diffusion facilitator (CDF) transporter (TC 2.A.4) family. SLC30A subfamily.</text>
</comment>
<dbReference type="InterPro" id="IPR002524">
    <property type="entry name" value="Cation_efflux"/>
</dbReference>
<feature type="transmembrane region" description="Helical" evidence="8">
    <location>
        <begin position="113"/>
        <end position="130"/>
    </location>
</feature>
<dbReference type="OrthoDB" id="9809646at2"/>
<keyword evidence="7 8" id="KW-0472">Membrane</keyword>
<reference evidence="11 12" key="1">
    <citation type="submission" date="2018-10" db="EMBL/GenBank/DDBJ databases">
        <title>Genomic Encyclopedia of Type Strains, Phase IV (KMG-IV): sequencing the most valuable type-strain genomes for metagenomic binning, comparative biology and taxonomic classification.</title>
        <authorList>
            <person name="Goeker M."/>
        </authorList>
    </citation>
    <scope>NUCLEOTIDE SEQUENCE [LARGE SCALE GENOMIC DNA]</scope>
    <source>
        <strain evidence="11 12">DSM 20549</strain>
    </source>
</reference>
<evidence type="ECO:0000259" key="10">
    <source>
        <dbReference type="Pfam" id="PF16916"/>
    </source>
</evidence>
<evidence type="ECO:0000256" key="2">
    <source>
        <dbReference type="ARBA" id="ARBA00008873"/>
    </source>
</evidence>
<evidence type="ECO:0000313" key="11">
    <source>
        <dbReference type="EMBL" id="RLJ81327.1"/>
    </source>
</evidence>
<dbReference type="GO" id="GO:0005886">
    <property type="term" value="C:plasma membrane"/>
    <property type="evidence" value="ECO:0007669"/>
    <property type="project" value="TreeGrafter"/>
</dbReference>
<keyword evidence="3" id="KW-0813">Transport</keyword>
<dbReference type="Pfam" id="PF01545">
    <property type="entry name" value="Cation_efflux"/>
    <property type="match status" value="1"/>
</dbReference>
<evidence type="ECO:0000256" key="7">
    <source>
        <dbReference type="ARBA" id="ARBA00023136"/>
    </source>
</evidence>
<dbReference type="GO" id="GO:0005385">
    <property type="term" value="F:zinc ion transmembrane transporter activity"/>
    <property type="evidence" value="ECO:0007669"/>
    <property type="project" value="TreeGrafter"/>
</dbReference>
<keyword evidence="12" id="KW-1185">Reference proteome</keyword>
<dbReference type="InterPro" id="IPR036837">
    <property type="entry name" value="Cation_efflux_CTD_sf"/>
</dbReference>
<dbReference type="NCBIfam" id="TIGR01297">
    <property type="entry name" value="CDF"/>
    <property type="match status" value="1"/>
</dbReference>
<dbReference type="RefSeq" id="WP_121301307.1">
    <property type="nucleotide sequence ID" value="NZ_QBEW01000083.1"/>
</dbReference>
<evidence type="ECO:0000313" key="12">
    <source>
        <dbReference type="Proteomes" id="UP000280791"/>
    </source>
</evidence>
<feature type="transmembrane region" description="Helical" evidence="8">
    <location>
        <begin position="171"/>
        <end position="189"/>
    </location>
</feature>
<dbReference type="SUPFAM" id="SSF161111">
    <property type="entry name" value="Cation efflux protein transmembrane domain-like"/>
    <property type="match status" value="1"/>
</dbReference>
<feature type="transmembrane region" description="Helical" evidence="8">
    <location>
        <begin position="78"/>
        <end position="101"/>
    </location>
</feature>
<keyword evidence="6" id="KW-0406">Ion transport</keyword>
<dbReference type="InterPro" id="IPR058533">
    <property type="entry name" value="Cation_efflux_TM"/>
</dbReference>